<protein>
    <submittedName>
        <fullName evidence="1">Uncharacterized protein</fullName>
    </submittedName>
</protein>
<comment type="caution">
    <text evidence="1">The sequence shown here is derived from an EMBL/GenBank/DDBJ whole genome shotgun (WGS) entry which is preliminary data.</text>
</comment>
<evidence type="ECO:0000313" key="1">
    <source>
        <dbReference type="EMBL" id="KGO91756.1"/>
    </source>
</evidence>
<dbReference type="STRING" id="1121898.GCA_000422725_03693"/>
<keyword evidence="2" id="KW-1185">Reference proteome</keyword>
<accession>A0A0A2MJK9</accession>
<evidence type="ECO:0000313" key="2">
    <source>
        <dbReference type="Proteomes" id="UP000030111"/>
    </source>
</evidence>
<reference evidence="1 2" key="1">
    <citation type="submission" date="2013-09" db="EMBL/GenBank/DDBJ databases">
        <authorList>
            <person name="Zeng Z."/>
            <person name="Chen C."/>
        </authorList>
    </citation>
    <scope>NUCLEOTIDE SEQUENCE [LARGE SCALE GENOMIC DNA]</scope>
    <source>
        <strain evidence="1 2">WB 4.1-42</strain>
    </source>
</reference>
<gene>
    <name evidence="1" type="ORF">Q766_16065</name>
</gene>
<dbReference type="AlphaFoldDB" id="A0A0A2MJK9"/>
<dbReference type="eggNOG" id="ENOG5030Q34">
    <property type="taxonomic scope" value="Bacteria"/>
</dbReference>
<dbReference type="Pfam" id="PF20459">
    <property type="entry name" value="DUF6712"/>
    <property type="match status" value="1"/>
</dbReference>
<dbReference type="InterPro" id="IPR046558">
    <property type="entry name" value="DUF6712"/>
</dbReference>
<name>A0A0A2MJK9_9FLAO</name>
<dbReference type="EMBL" id="JRLY01000015">
    <property type="protein sequence ID" value="KGO91756.1"/>
    <property type="molecule type" value="Genomic_DNA"/>
</dbReference>
<proteinExistence type="predicted"/>
<dbReference type="Proteomes" id="UP000030111">
    <property type="component" value="Unassembled WGS sequence"/>
</dbReference>
<sequence>MAAPQDYAGLLDGGIYEHEGISYTNYGLKMVLAYYAYARYIMFSSVTDTPFSVVEKLTDSSRPVEASAKKTIYTLNRQAAQQVWDNVKNYLIRTRHPDYTGCQARPGSLRFTKIGY</sequence>
<organism evidence="1 2">
    <name type="scientific">Flavobacterium subsaxonicum WB 4.1-42 = DSM 21790</name>
    <dbReference type="NCBI Taxonomy" id="1121898"/>
    <lineage>
        <taxon>Bacteria</taxon>
        <taxon>Pseudomonadati</taxon>
        <taxon>Bacteroidota</taxon>
        <taxon>Flavobacteriia</taxon>
        <taxon>Flavobacteriales</taxon>
        <taxon>Flavobacteriaceae</taxon>
        <taxon>Flavobacterium</taxon>
    </lineage>
</organism>